<dbReference type="GO" id="GO:0003700">
    <property type="term" value="F:DNA-binding transcription factor activity"/>
    <property type="evidence" value="ECO:0007669"/>
    <property type="project" value="InterPro"/>
</dbReference>
<dbReference type="InterPro" id="IPR001471">
    <property type="entry name" value="AP2/ERF_dom"/>
</dbReference>
<dbReference type="GO" id="GO:0003677">
    <property type="term" value="F:DNA binding"/>
    <property type="evidence" value="ECO:0007669"/>
    <property type="project" value="UniProtKB-KW"/>
</dbReference>
<dbReference type="OrthoDB" id="1917565at2759"/>
<keyword evidence="2" id="KW-0805">Transcription regulation</keyword>
<dbReference type="InterPro" id="IPR050913">
    <property type="entry name" value="AP2/ERF_ERF"/>
</dbReference>
<dbReference type="CDD" id="cd00018">
    <property type="entry name" value="AP2"/>
    <property type="match status" value="1"/>
</dbReference>
<dbReference type="GO" id="GO:0005634">
    <property type="term" value="C:nucleus"/>
    <property type="evidence" value="ECO:0007669"/>
    <property type="project" value="UniProtKB-SubCell"/>
</dbReference>
<evidence type="ECO:0000256" key="4">
    <source>
        <dbReference type="ARBA" id="ARBA00023163"/>
    </source>
</evidence>
<gene>
    <name evidence="7" type="ORF">CEURO_LOCUS5803</name>
</gene>
<protein>
    <recommendedName>
        <fullName evidence="6">AP2/ERF domain-containing protein</fullName>
    </recommendedName>
</protein>
<dbReference type="InterPro" id="IPR036955">
    <property type="entry name" value="AP2/ERF_dom_sf"/>
</dbReference>
<dbReference type="Gene3D" id="3.30.730.10">
    <property type="entry name" value="AP2/ERF domain"/>
    <property type="match status" value="1"/>
</dbReference>
<keyword evidence="5" id="KW-0539">Nucleus</keyword>
<dbReference type="PRINTS" id="PR00367">
    <property type="entry name" value="ETHRSPELEMNT"/>
</dbReference>
<dbReference type="InterPro" id="IPR016177">
    <property type="entry name" value="DNA-bd_dom_sf"/>
</dbReference>
<evidence type="ECO:0000256" key="2">
    <source>
        <dbReference type="ARBA" id="ARBA00023015"/>
    </source>
</evidence>
<dbReference type="PROSITE" id="PS51032">
    <property type="entry name" value="AP2_ERF"/>
    <property type="match status" value="1"/>
</dbReference>
<evidence type="ECO:0000256" key="5">
    <source>
        <dbReference type="ARBA" id="ARBA00023242"/>
    </source>
</evidence>
<dbReference type="PANTHER" id="PTHR31194">
    <property type="entry name" value="SHN SHINE , DNA BINDING / TRANSCRIPTION FACTOR"/>
    <property type="match status" value="1"/>
</dbReference>
<accession>A0A9P0YTB8</accession>
<evidence type="ECO:0000256" key="3">
    <source>
        <dbReference type="ARBA" id="ARBA00023125"/>
    </source>
</evidence>
<dbReference type="AlphaFoldDB" id="A0A9P0YTB8"/>
<evidence type="ECO:0000256" key="1">
    <source>
        <dbReference type="ARBA" id="ARBA00004123"/>
    </source>
</evidence>
<proteinExistence type="predicted"/>
<dbReference type="SUPFAM" id="SSF54171">
    <property type="entry name" value="DNA-binding domain"/>
    <property type="match status" value="1"/>
</dbReference>
<evidence type="ECO:0000313" key="7">
    <source>
        <dbReference type="EMBL" id="CAH9076357.1"/>
    </source>
</evidence>
<feature type="domain" description="AP2/ERF" evidence="6">
    <location>
        <begin position="78"/>
        <end position="140"/>
    </location>
</feature>
<keyword evidence="4" id="KW-0804">Transcription</keyword>
<comment type="subcellular location">
    <subcellularLocation>
        <location evidence="1">Nucleus</location>
    </subcellularLocation>
</comment>
<dbReference type="Proteomes" id="UP001152484">
    <property type="component" value="Unassembled WGS sequence"/>
</dbReference>
<sequence length="294" mass="32798">MKSSNRALNGNSGKYDFGSVRKVKIMYDDPDATDSDEEDDDLYTHNRIKRVVKEVIIPIAPRHQEQPEKHSVQEERPLPKGVRRRPWGRFAAEIRDPIKGKRKWLGTFDSAEEAAIAYATRKAEIESLLTSEKCKDPTFSASPSSVLDATLPPPPPQLQAAANGKENTGIDDPMPLLVPGGVSQALAFLDDLEEKARDWNDLSSLGFEEVSGEAAYQSCISEEQAALHMTFDDFSHCFANLKSGDNLGFSSSDGFLDEMIIEESVFPQQDFDVQMAELNTEERQWLDEVIITSD</sequence>
<evidence type="ECO:0000259" key="6">
    <source>
        <dbReference type="PROSITE" id="PS51032"/>
    </source>
</evidence>
<dbReference type="SMART" id="SM00380">
    <property type="entry name" value="AP2"/>
    <property type="match status" value="1"/>
</dbReference>
<evidence type="ECO:0000313" key="8">
    <source>
        <dbReference type="Proteomes" id="UP001152484"/>
    </source>
</evidence>
<name>A0A9P0YTB8_CUSEU</name>
<comment type="caution">
    <text evidence="7">The sequence shown here is derived from an EMBL/GenBank/DDBJ whole genome shotgun (WGS) entry which is preliminary data.</text>
</comment>
<keyword evidence="3" id="KW-0238">DNA-binding</keyword>
<dbReference type="PANTHER" id="PTHR31194:SF56">
    <property type="entry name" value="ETHYLENE-RESPONSIVE TRANSCRIPTION FACTOR CRF6-LIKE"/>
    <property type="match status" value="1"/>
</dbReference>
<dbReference type="EMBL" id="CAMAPE010000010">
    <property type="protein sequence ID" value="CAH9076357.1"/>
    <property type="molecule type" value="Genomic_DNA"/>
</dbReference>
<keyword evidence="8" id="KW-1185">Reference proteome</keyword>
<organism evidence="7 8">
    <name type="scientific">Cuscuta europaea</name>
    <name type="common">European dodder</name>
    <dbReference type="NCBI Taxonomy" id="41803"/>
    <lineage>
        <taxon>Eukaryota</taxon>
        <taxon>Viridiplantae</taxon>
        <taxon>Streptophyta</taxon>
        <taxon>Embryophyta</taxon>
        <taxon>Tracheophyta</taxon>
        <taxon>Spermatophyta</taxon>
        <taxon>Magnoliopsida</taxon>
        <taxon>eudicotyledons</taxon>
        <taxon>Gunneridae</taxon>
        <taxon>Pentapetalae</taxon>
        <taxon>asterids</taxon>
        <taxon>lamiids</taxon>
        <taxon>Solanales</taxon>
        <taxon>Convolvulaceae</taxon>
        <taxon>Cuscuteae</taxon>
        <taxon>Cuscuta</taxon>
        <taxon>Cuscuta subgen. Cuscuta</taxon>
    </lineage>
</organism>
<reference evidence="7" key="1">
    <citation type="submission" date="2022-07" db="EMBL/GenBank/DDBJ databases">
        <authorList>
            <person name="Macas J."/>
            <person name="Novak P."/>
            <person name="Neumann P."/>
        </authorList>
    </citation>
    <scope>NUCLEOTIDE SEQUENCE</scope>
</reference>
<dbReference type="Pfam" id="PF00847">
    <property type="entry name" value="AP2"/>
    <property type="match status" value="1"/>
</dbReference>